<dbReference type="GO" id="GO:0016651">
    <property type="term" value="F:oxidoreductase activity, acting on NAD(P)H"/>
    <property type="evidence" value="ECO:0007669"/>
    <property type="project" value="UniProtKB-ARBA"/>
</dbReference>
<dbReference type="PANTHER" id="PTHR39201:SF1">
    <property type="entry name" value="FLAVODOXIN-LIKE DOMAIN-CONTAINING PROTEIN"/>
    <property type="match status" value="1"/>
</dbReference>
<keyword evidence="3" id="KW-1185">Reference proteome</keyword>
<dbReference type="SUPFAM" id="SSF52218">
    <property type="entry name" value="Flavoproteins"/>
    <property type="match status" value="1"/>
</dbReference>
<dbReference type="Proteomes" id="UP000290602">
    <property type="component" value="Unassembled WGS sequence"/>
</dbReference>
<dbReference type="InterPro" id="IPR008254">
    <property type="entry name" value="Flavodoxin/NO_synth"/>
</dbReference>
<dbReference type="Pfam" id="PF12682">
    <property type="entry name" value="Flavodoxin_4"/>
    <property type="match status" value="1"/>
</dbReference>
<accession>A0A4Q0VJK9</accession>
<name>A0A4Q0VJK9_9LACO</name>
<dbReference type="PANTHER" id="PTHR39201">
    <property type="entry name" value="EXPORTED PROTEIN-RELATED"/>
    <property type="match status" value="1"/>
</dbReference>
<reference evidence="2 3" key="1">
    <citation type="submission" date="2018-08" db="EMBL/GenBank/DDBJ databases">
        <title>Lactobacillus suantsai sp. nov., isolated from traditional fermented suan-tsai in Taiwan.</title>
        <authorList>
            <person name="Huang C.-H."/>
        </authorList>
    </citation>
    <scope>NUCLEOTIDE SEQUENCE [LARGE SCALE GENOMIC DNA]</scope>
    <source>
        <strain evidence="2 3">BCRC 12945</strain>
    </source>
</reference>
<dbReference type="EMBL" id="QXIL01000007">
    <property type="protein sequence ID" value="RXI78979.1"/>
    <property type="molecule type" value="Genomic_DNA"/>
</dbReference>
<dbReference type="InterPro" id="IPR029039">
    <property type="entry name" value="Flavoprotein-like_sf"/>
</dbReference>
<dbReference type="GO" id="GO:0010181">
    <property type="term" value="F:FMN binding"/>
    <property type="evidence" value="ECO:0007669"/>
    <property type="project" value="InterPro"/>
</dbReference>
<sequence>MTDTLILDYSWSGTTPKLAQQLQTALQADRLAVTVAPDTFPADMTATDKVAKQQLAAGKLPALTTSLPDLSGYHRLLIGGPVWSGTVSTPVRELLATLPAFSGQLVPFYTDAGVAGQYEADFAKLAGDHATLPGLEMTAGELQDTATVQTKILTWWQSLTTPEN</sequence>
<comment type="caution">
    <text evidence="2">The sequence shown here is derived from an EMBL/GenBank/DDBJ whole genome shotgun (WGS) entry which is preliminary data.</text>
</comment>
<protein>
    <submittedName>
        <fullName evidence="2">Flavodoxin</fullName>
    </submittedName>
</protein>
<dbReference type="Gene3D" id="3.40.50.360">
    <property type="match status" value="1"/>
</dbReference>
<gene>
    <name evidence="2" type="ORF">DXH47_05575</name>
</gene>
<evidence type="ECO:0000259" key="1">
    <source>
        <dbReference type="Pfam" id="PF12682"/>
    </source>
</evidence>
<dbReference type="OrthoDB" id="2049760at2"/>
<evidence type="ECO:0000313" key="3">
    <source>
        <dbReference type="Proteomes" id="UP000290602"/>
    </source>
</evidence>
<evidence type="ECO:0000313" key="2">
    <source>
        <dbReference type="EMBL" id="RXI78979.1"/>
    </source>
</evidence>
<dbReference type="AlphaFoldDB" id="A0A4Q0VJK9"/>
<organism evidence="2 3">
    <name type="scientific">Levilactobacillus suantsaii</name>
    <dbReference type="NCBI Taxonomy" id="2292255"/>
    <lineage>
        <taxon>Bacteria</taxon>
        <taxon>Bacillati</taxon>
        <taxon>Bacillota</taxon>
        <taxon>Bacilli</taxon>
        <taxon>Lactobacillales</taxon>
        <taxon>Lactobacillaceae</taxon>
        <taxon>Levilactobacillus</taxon>
    </lineage>
</organism>
<dbReference type="RefSeq" id="WP_129032355.1">
    <property type="nucleotide sequence ID" value="NZ_CP059603.1"/>
</dbReference>
<proteinExistence type="predicted"/>
<feature type="domain" description="Flavodoxin-like" evidence="1">
    <location>
        <begin position="5"/>
        <end position="157"/>
    </location>
</feature>